<dbReference type="Pfam" id="PF00595">
    <property type="entry name" value="PDZ"/>
    <property type="match status" value="1"/>
</dbReference>
<comment type="caution">
    <text evidence="2">The sequence shown here is derived from an EMBL/GenBank/DDBJ whole genome shotgun (WGS) entry which is preliminary data.</text>
</comment>
<accession>X0UGJ2</accession>
<dbReference type="SUPFAM" id="SSF50156">
    <property type="entry name" value="PDZ domain-like"/>
    <property type="match status" value="1"/>
</dbReference>
<gene>
    <name evidence="2" type="ORF">S01H1_20511</name>
</gene>
<dbReference type="SMART" id="SM00228">
    <property type="entry name" value="PDZ"/>
    <property type="match status" value="1"/>
</dbReference>
<sequence>VERSRIGKPEKMTIIRKGKKMTLDVELREAREDLALEFGQEGWQEEQLGFGVRNLSGPIARQLDVEENSGVVVTNVTRGSIASKAGLEAGMIVTRVNRKDVKNVKQFHDEIQKTDAKKGILLNVKSDDGSRIIVLPREEK</sequence>
<proteinExistence type="predicted"/>
<evidence type="ECO:0000259" key="1">
    <source>
        <dbReference type="PROSITE" id="PS50106"/>
    </source>
</evidence>
<dbReference type="PROSITE" id="PS50106">
    <property type="entry name" value="PDZ"/>
    <property type="match status" value="1"/>
</dbReference>
<protein>
    <recommendedName>
        <fullName evidence="1">PDZ domain-containing protein</fullName>
    </recommendedName>
</protein>
<evidence type="ECO:0000313" key="2">
    <source>
        <dbReference type="EMBL" id="GAF99487.1"/>
    </source>
</evidence>
<feature type="non-terminal residue" evidence="2">
    <location>
        <position position="1"/>
    </location>
</feature>
<dbReference type="InterPro" id="IPR001478">
    <property type="entry name" value="PDZ"/>
</dbReference>
<dbReference type="Gene3D" id="2.30.42.10">
    <property type="match status" value="1"/>
</dbReference>
<reference evidence="2" key="1">
    <citation type="journal article" date="2014" name="Front. Microbiol.">
        <title>High frequency of phylogenetically diverse reductive dehalogenase-homologous genes in deep subseafloor sedimentary metagenomes.</title>
        <authorList>
            <person name="Kawai M."/>
            <person name="Futagami T."/>
            <person name="Toyoda A."/>
            <person name="Takaki Y."/>
            <person name="Nishi S."/>
            <person name="Hori S."/>
            <person name="Arai W."/>
            <person name="Tsubouchi T."/>
            <person name="Morono Y."/>
            <person name="Uchiyama I."/>
            <person name="Ito T."/>
            <person name="Fujiyama A."/>
            <person name="Inagaki F."/>
            <person name="Takami H."/>
        </authorList>
    </citation>
    <scope>NUCLEOTIDE SEQUENCE</scope>
    <source>
        <strain evidence="2">Expedition CK06-06</strain>
    </source>
</reference>
<name>X0UGJ2_9ZZZZ</name>
<organism evidence="2">
    <name type="scientific">marine sediment metagenome</name>
    <dbReference type="NCBI Taxonomy" id="412755"/>
    <lineage>
        <taxon>unclassified sequences</taxon>
        <taxon>metagenomes</taxon>
        <taxon>ecological metagenomes</taxon>
    </lineage>
</organism>
<dbReference type="EMBL" id="BARS01011234">
    <property type="protein sequence ID" value="GAF99487.1"/>
    <property type="molecule type" value="Genomic_DNA"/>
</dbReference>
<feature type="domain" description="PDZ" evidence="1">
    <location>
        <begin position="33"/>
        <end position="104"/>
    </location>
</feature>
<dbReference type="AlphaFoldDB" id="X0UGJ2"/>
<dbReference type="InterPro" id="IPR036034">
    <property type="entry name" value="PDZ_sf"/>
</dbReference>